<gene>
    <name evidence="1" type="ORF">UFOPK3786_00254</name>
</gene>
<dbReference type="EMBL" id="CAFBNK010000027">
    <property type="protein sequence ID" value="CAB4944459.1"/>
    <property type="molecule type" value="Genomic_DNA"/>
</dbReference>
<evidence type="ECO:0000313" key="1">
    <source>
        <dbReference type="EMBL" id="CAB4944459.1"/>
    </source>
</evidence>
<name>A0A6J7JP42_9ZZZZ</name>
<sequence length="301" mass="33722">MKKAVFAVVIAITSILFQVPVSASTENCPDTWSIDLSKFPNNPELIQAKQSLGPKMVESQVRQVMINYKGEQGEMPAFPELIQSSGMLRYSYWYLYGKSEVETTWKVEVKDCVNPGIFRFKHLLSENIFKIVEQTSASSWANSHESSFTDFKKQQNFANDLLQANIKSQEMVDKRRPSSNRIPSKLLTFQVFPTGNESGNLFSNPSISLSIQALTPKCLGPSSLLKGWSEIVFGQKCNFAWSVIERVEPNNLTNQDMKLVIFEPFTIDASLKASTITCVKGKVVKKVTAVAPKCPAGYRKK</sequence>
<reference evidence="1" key="1">
    <citation type="submission" date="2020-05" db="EMBL/GenBank/DDBJ databases">
        <authorList>
            <person name="Chiriac C."/>
            <person name="Salcher M."/>
            <person name="Ghai R."/>
            <person name="Kavagutti S V."/>
        </authorList>
    </citation>
    <scope>NUCLEOTIDE SEQUENCE</scope>
</reference>
<protein>
    <submittedName>
        <fullName evidence="1">Unannotated protein</fullName>
    </submittedName>
</protein>
<dbReference type="AlphaFoldDB" id="A0A6J7JP42"/>
<proteinExistence type="predicted"/>
<accession>A0A6J7JP42</accession>
<organism evidence="1">
    <name type="scientific">freshwater metagenome</name>
    <dbReference type="NCBI Taxonomy" id="449393"/>
    <lineage>
        <taxon>unclassified sequences</taxon>
        <taxon>metagenomes</taxon>
        <taxon>ecological metagenomes</taxon>
    </lineage>
</organism>